<keyword evidence="3" id="KW-1185">Reference proteome</keyword>
<accession>A0A914YN71</accession>
<feature type="compositionally biased region" description="Polar residues" evidence="1">
    <location>
        <begin position="80"/>
        <end position="90"/>
    </location>
</feature>
<evidence type="ECO:0000313" key="4">
    <source>
        <dbReference type="WBParaSite" id="PSU_v2.g21052.t1"/>
    </source>
</evidence>
<sequence length="90" mass="10489">MASKKMLSILLFAFIMAFAVEQSQAQYYYGGYGYYYPSYYYILGKRGVGFYEHPQTLPATDRQGNDIRVQPRPYSPDLYEQTSNNNRAFP</sequence>
<dbReference type="AlphaFoldDB" id="A0A914YN71"/>
<name>A0A914YN71_9BILA</name>
<feature type="region of interest" description="Disordered" evidence="1">
    <location>
        <begin position="59"/>
        <end position="90"/>
    </location>
</feature>
<reference evidence="4" key="1">
    <citation type="submission" date="2022-11" db="UniProtKB">
        <authorList>
            <consortium name="WormBaseParasite"/>
        </authorList>
    </citation>
    <scope>IDENTIFICATION</scope>
</reference>
<evidence type="ECO:0000256" key="1">
    <source>
        <dbReference type="SAM" id="MobiDB-lite"/>
    </source>
</evidence>
<protein>
    <submittedName>
        <fullName evidence="4">Uncharacterized protein</fullName>
    </submittedName>
</protein>
<dbReference type="WBParaSite" id="PSU_v2.g21052.t1">
    <property type="protein sequence ID" value="PSU_v2.g21052.t1"/>
    <property type="gene ID" value="PSU_v2.g21052"/>
</dbReference>
<dbReference type="Proteomes" id="UP000887577">
    <property type="component" value="Unplaced"/>
</dbReference>
<organism evidence="3 4">
    <name type="scientific">Panagrolaimus superbus</name>
    <dbReference type="NCBI Taxonomy" id="310955"/>
    <lineage>
        <taxon>Eukaryota</taxon>
        <taxon>Metazoa</taxon>
        <taxon>Ecdysozoa</taxon>
        <taxon>Nematoda</taxon>
        <taxon>Chromadorea</taxon>
        <taxon>Rhabditida</taxon>
        <taxon>Tylenchina</taxon>
        <taxon>Panagrolaimomorpha</taxon>
        <taxon>Panagrolaimoidea</taxon>
        <taxon>Panagrolaimidae</taxon>
        <taxon>Panagrolaimus</taxon>
    </lineage>
</organism>
<feature type="chain" id="PRO_5038058705" evidence="2">
    <location>
        <begin position="26"/>
        <end position="90"/>
    </location>
</feature>
<evidence type="ECO:0000256" key="2">
    <source>
        <dbReference type="SAM" id="SignalP"/>
    </source>
</evidence>
<evidence type="ECO:0000313" key="3">
    <source>
        <dbReference type="Proteomes" id="UP000887577"/>
    </source>
</evidence>
<feature type="signal peptide" evidence="2">
    <location>
        <begin position="1"/>
        <end position="25"/>
    </location>
</feature>
<proteinExistence type="predicted"/>
<keyword evidence="2" id="KW-0732">Signal</keyword>